<evidence type="ECO:0000313" key="5">
    <source>
        <dbReference type="Proteomes" id="UP000235965"/>
    </source>
</evidence>
<keyword evidence="1" id="KW-0802">TPR repeat</keyword>
<evidence type="ECO:0000259" key="3">
    <source>
        <dbReference type="Pfam" id="PF16669"/>
    </source>
</evidence>
<protein>
    <submittedName>
        <fullName evidence="4">Tetratricopeptide repeat protein 5</fullName>
    </submittedName>
</protein>
<dbReference type="OrthoDB" id="423589at2759"/>
<feature type="repeat" description="TPR" evidence="1">
    <location>
        <begin position="231"/>
        <end position="264"/>
    </location>
</feature>
<dbReference type="Pfam" id="PF14559">
    <property type="entry name" value="TPR_19"/>
    <property type="match status" value="1"/>
</dbReference>
<dbReference type="EMBL" id="NEVH01007823">
    <property type="protein sequence ID" value="PNF35238.1"/>
    <property type="molecule type" value="Genomic_DNA"/>
</dbReference>
<dbReference type="InterPro" id="IPR011990">
    <property type="entry name" value="TPR-like_helical_dom_sf"/>
</dbReference>
<dbReference type="Gene3D" id="2.40.50.550">
    <property type="match status" value="1"/>
</dbReference>
<dbReference type="Gene3D" id="1.25.40.10">
    <property type="entry name" value="Tetratricopeptide repeat domain"/>
    <property type="match status" value="1"/>
</dbReference>
<dbReference type="InParanoid" id="A0A2J7R321"/>
<dbReference type="AlphaFoldDB" id="A0A2J7R321"/>
<dbReference type="PROSITE" id="PS50005">
    <property type="entry name" value="TPR"/>
    <property type="match status" value="1"/>
</dbReference>
<dbReference type="InterPro" id="IPR019734">
    <property type="entry name" value="TPR_rpt"/>
</dbReference>
<feature type="coiled-coil region" evidence="2">
    <location>
        <begin position="42"/>
        <end position="76"/>
    </location>
</feature>
<feature type="domain" description="Tetratricopeptide repeat protein 5 OB fold" evidence="3">
    <location>
        <begin position="325"/>
        <end position="437"/>
    </location>
</feature>
<evidence type="ECO:0000256" key="2">
    <source>
        <dbReference type="SAM" id="Coils"/>
    </source>
</evidence>
<evidence type="ECO:0000313" key="4">
    <source>
        <dbReference type="EMBL" id="PNF35238.1"/>
    </source>
</evidence>
<reference evidence="4 5" key="1">
    <citation type="submission" date="2017-12" db="EMBL/GenBank/DDBJ databases">
        <title>Hemimetabolous genomes reveal molecular basis of termite eusociality.</title>
        <authorList>
            <person name="Harrison M.C."/>
            <person name="Jongepier E."/>
            <person name="Robertson H.M."/>
            <person name="Arning N."/>
            <person name="Bitard-Feildel T."/>
            <person name="Chao H."/>
            <person name="Childers C.P."/>
            <person name="Dinh H."/>
            <person name="Doddapaneni H."/>
            <person name="Dugan S."/>
            <person name="Gowin J."/>
            <person name="Greiner C."/>
            <person name="Han Y."/>
            <person name="Hu H."/>
            <person name="Hughes D.S.T."/>
            <person name="Huylmans A.-K."/>
            <person name="Kemena C."/>
            <person name="Kremer L.P.M."/>
            <person name="Lee S.L."/>
            <person name="Lopez-Ezquerra A."/>
            <person name="Mallet L."/>
            <person name="Monroy-Kuhn J.M."/>
            <person name="Moser A."/>
            <person name="Murali S.C."/>
            <person name="Muzny D.M."/>
            <person name="Otani S."/>
            <person name="Piulachs M.-D."/>
            <person name="Poelchau M."/>
            <person name="Qu J."/>
            <person name="Schaub F."/>
            <person name="Wada-Katsumata A."/>
            <person name="Worley K.C."/>
            <person name="Xie Q."/>
            <person name="Ylla G."/>
            <person name="Poulsen M."/>
            <person name="Gibbs R.A."/>
            <person name="Schal C."/>
            <person name="Richards S."/>
            <person name="Belles X."/>
            <person name="Korb J."/>
            <person name="Bornberg-Bauer E."/>
        </authorList>
    </citation>
    <scope>NUCLEOTIDE SEQUENCE [LARGE SCALE GENOMIC DNA]</scope>
    <source>
        <tissue evidence="4">Whole body</tissue>
    </source>
</reference>
<gene>
    <name evidence="4" type="ORF">B7P43_G06873</name>
</gene>
<proteinExistence type="predicted"/>
<name>A0A2J7R321_9NEOP</name>
<keyword evidence="5" id="KW-1185">Reference proteome</keyword>
<accession>A0A2J7R321</accession>
<organism evidence="4 5">
    <name type="scientific">Cryptotermes secundus</name>
    <dbReference type="NCBI Taxonomy" id="105785"/>
    <lineage>
        <taxon>Eukaryota</taxon>
        <taxon>Metazoa</taxon>
        <taxon>Ecdysozoa</taxon>
        <taxon>Arthropoda</taxon>
        <taxon>Hexapoda</taxon>
        <taxon>Insecta</taxon>
        <taxon>Pterygota</taxon>
        <taxon>Neoptera</taxon>
        <taxon>Polyneoptera</taxon>
        <taxon>Dictyoptera</taxon>
        <taxon>Blattodea</taxon>
        <taxon>Blattoidea</taxon>
        <taxon>Termitoidae</taxon>
        <taxon>Kalotermitidae</taxon>
        <taxon>Cryptotermitinae</taxon>
        <taxon>Cryptotermes</taxon>
    </lineage>
</organism>
<dbReference type="InterPro" id="IPR032076">
    <property type="entry name" value="TTC5_OB"/>
</dbReference>
<sequence length="446" mass="50976">MSEETDTEKKLSCVKQTAVDTLNEKLNELYIYRDHYFEKHSLDKADQKNSDVENEMKNTLKLFETLKENAEQENKTMYLYMKGRALNVMPQYSKEAEEVLSRAVKLDPKHVDAWNELGDCYWKKDDIEEAKNCFSGALFHARNKVSLRNLSMILRQEKVASAQQRSDNILKGVTYAKEAVQLDTNDGMSWAVLANAYLSTFFALSQNPQTLKLCMSAYQHAEKDVVARSNPQLHYNKAVALKYEEEYKLALESFSRAQALDPTWEVPQQSEKQFIKYLDSVQELVSLKGKLKVKKLQQMVQSIEPKQLGPYGGGSYTARNETVKLEPIVLKNLHLGTNLEKVVLGKVVCSVHNDNVVPFTFCLVDKEETCMAVTVYNLAEGKGVIIGDSVSIPEPYLTKVHFKYKQKEWNFDSIRVESPLVLVVNGRKLGQDQQARVQLSYLRKSE</sequence>
<comment type="caution">
    <text evidence="4">The sequence shown here is derived from an EMBL/GenBank/DDBJ whole genome shotgun (WGS) entry which is preliminary data.</text>
</comment>
<dbReference type="SMART" id="SM00028">
    <property type="entry name" value="TPR"/>
    <property type="match status" value="3"/>
</dbReference>
<evidence type="ECO:0000256" key="1">
    <source>
        <dbReference type="PROSITE-ProRule" id="PRU00339"/>
    </source>
</evidence>
<dbReference type="InterPro" id="IPR038645">
    <property type="entry name" value="TTC5_OB_sf"/>
</dbReference>
<keyword evidence="2" id="KW-0175">Coiled coil</keyword>
<dbReference type="Proteomes" id="UP000235965">
    <property type="component" value="Unassembled WGS sequence"/>
</dbReference>
<dbReference type="SUPFAM" id="SSF48452">
    <property type="entry name" value="TPR-like"/>
    <property type="match status" value="1"/>
</dbReference>
<dbReference type="STRING" id="105785.A0A2J7R321"/>
<dbReference type="Pfam" id="PF16669">
    <property type="entry name" value="TTC5_OB"/>
    <property type="match status" value="1"/>
</dbReference>